<dbReference type="InterPro" id="IPR000772">
    <property type="entry name" value="Ricin_B_lectin"/>
</dbReference>
<dbReference type="STRING" id="930992.A0A0D0B269"/>
<dbReference type="Gene3D" id="2.80.10.50">
    <property type="match status" value="1"/>
</dbReference>
<gene>
    <name evidence="2" type="ORF">CY34DRAFT_91655</name>
</gene>
<dbReference type="AlphaFoldDB" id="A0A0D0B269"/>
<protein>
    <submittedName>
        <fullName evidence="2">Carbohydrate-binding module family 13 protein</fullName>
    </submittedName>
</protein>
<feature type="domain" description="Ricin B lectin" evidence="1">
    <location>
        <begin position="3"/>
        <end position="63"/>
    </location>
</feature>
<dbReference type="Pfam" id="PF14200">
    <property type="entry name" value="RicinB_lectin_2"/>
    <property type="match status" value="1"/>
</dbReference>
<keyword evidence="3" id="KW-1185">Reference proteome</keyword>
<dbReference type="InParanoid" id="A0A0D0B269"/>
<dbReference type="Proteomes" id="UP000054485">
    <property type="component" value="Unassembled WGS sequence"/>
</dbReference>
<name>A0A0D0B269_9AGAM</name>
<proteinExistence type="predicted"/>
<evidence type="ECO:0000313" key="3">
    <source>
        <dbReference type="Proteomes" id="UP000054485"/>
    </source>
</evidence>
<organism evidence="2 3">
    <name type="scientific">Suillus luteus UH-Slu-Lm8-n1</name>
    <dbReference type="NCBI Taxonomy" id="930992"/>
    <lineage>
        <taxon>Eukaryota</taxon>
        <taxon>Fungi</taxon>
        <taxon>Dikarya</taxon>
        <taxon>Basidiomycota</taxon>
        <taxon>Agaricomycotina</taxon>
        <taxon>Agaricomycetes</taxon>
        <taxon>Agaricomycetidae</taxon>
        <taxon>Boletales</taxon>
        <taxon>Suillineae</taxon>
        <taxon>Suillaceae</taxon>
        <taxon>Suillus</taxon>
    </lineage>
</organism>
<dbReference type="CDD" id="cd23422">
    <property type="entry name" value="beta-trefoil_Ricin_MPL_CNL"/>
    <property type="match status" value="1"/>
</dbReference>
<accession>A0A0D0B269</accession>
<reference evidence="2 3" key="1">
    <citation type="submission" date="2014-04" db="EMBL/GenBank/DDBJ databases">
        <authorList>
            <consortium name="DOE Joint Genome Institute"/>
            <person name="Kuo A."/>
            <person name="Ruytinx J."/>
            <person name="Rineau F."/>
            <person name="Colpaert J."/>
            <person name="Kohler A."/>
            <person name="Nagy L.G."/>
            <person name="Floudas D."/>
            <person name="Copeland A."/>
            <person name="Barry K.W."/>
            <person name="Cichocki N."/>
            <person name="Veneault-Fourrey C."/>
            <person name="LaButti K."/>
            <person name="Lindquist E.A."/>
            <person name="Lipzen A."/>
            <person name="Lundell T."/>
            <person name="Morin E."/>
            <person name="Murat C."/>
            <person name="Sun H."/>
            <person name="Tunlid A."/>
            <person name="Henrissat B."/>
            <person name="Grigoriev I.V."/>
            <person name="Hibbett D.S."/>
            <person name="Martin F."/>
            <person name="Nordberg H.P."/>
            <person name="Cantor M.N."/>
            <person name="Hua S.X."/>
        </authorList>
    </citation>
    <scope>NUCLEOTIDE SEQUENCE [LARGE SCALE GENOMIC DNA]</scope>
    <source>
        <strain evidence="2 3">UH-Slu-Lm8-n1</strain>
    </source>
</reference>
<dbReference type="OrthoDB" id="3228793at2759"/>
<reference evidence="3" key="2">
    <citation type="submission" date="2015-01" db="EMBL/GenBank/DDBJ databases">
        <title>Evolutionary Origins and Diversification of the Mycorrhizal Mutualists.</title>
        <authorList>
            <consortium name="DOE Joint Genome Institute"/>
            <consortium name="Mycorrhizal Genomics Consortium"/>
            <person name="Kohler A."/>
            <person name="Kuo A."/>
            <person name="Nagy L.G."/>
            <person name="Floudas D."/>
            <person name="Copeland A."/>
            <person name="Barry K.W."/>
            <person name="Cichocki N."/>
            <person name="Veneault-Fourrey C."/>
            <person name="LaButti K."/>
            <person name="Lindquist E.A."/>
            <person name="Lipzen A."/>
            <person name="Lundell T."/>
            <person name="Morin E."/>
            <person name="Murat C."/>
            <person name="Riley R."/>
            <person name="Ohm R."/>
            <person name="Sun H."/>
            <person name="Tunlid A."/>
            <person name="Henrissat B."/>
            <person name="Grigoriev I.V."/>
            <person name="Hibbett D.S."/>
            <person name="Martin F."/>
        </authorList>
    </citation>
    <scope>NUCLEOTIDE SEQUENCE [LARGE SCALE GENOMIC DNA]</scope>
    <source>
        <strain evidence="3">UH-Slu-Lm8-n1</strain>
    </source>
</reference>
<evidence type="ECO:0000313" key="2">
    <source>
        <dbReference type="EMBL" id="KIK38033.1"/>
    </source>
</evidence>
<evidence type="ECO:0000259" key="1">
    <source>
        <dbReference type="Pfam" id="PF14200"/>
    </source>
</evidence>
<dbReference type="InterPro" id="IPR035992">
    <property type="entry name" value="Ricin_B-like_lectins"/>
</dbReference>
<dbReference type="HOGENOM" id="CLU_124564_0_0_1"/>
<dbReference type="SUPFAM" id="SSF50370">
    <property type="entry name" value="Ricin B-like lectins"/>
    <property type="match status" value="1"/>
</dbReference>
<dbReference type="EMBL" id="KN835415">
    <property type="protein sequence ID" value="KIK38033.1"/>
    <property type="molecule type" value="Genomic_DNA"/>
</dbReference>
<sequence length="130" mass="14060">MQPGIYKFINRQSGTAMDLAQDDHTRVVGSPPSDDSSQKWEIAPLGLGHTIRNTKTGTYISVKGPIGDITVLAGHYPAAWQIITVKVDNENAEMIEIHWPHTGWMFDLAGYGSSAPGTIVRSIVSISVGI</sequence>